<feature type="short sequence motif" description="Histidine triad motif" evidence="6">
    <location>
        <begin position="92"/>
        <end position="96"/>
    </location>
</feature>
<dbReference type="PANTHER" id="PTHR46243:SF1">
    <property type="entry name" value="BIS(5'-ADENOSYL)-TRIPHOSPHATASE"/>
    <property type="match status" value="1"/>
</dbReference>
<feature type="binding site" evidence="4">
    <location>
        <position position="10"/>
    </location>
    <ligand>
        <name>substrate</name>
    </ligand>
</feature>
<organism evidence="9 10">
    <name type="scientific">Mortierella hygrophila</name>
    <dbReference type="NCBI Taxonomy" id="979708"/>
    <lineage>
        <taxon>Eukaryota</taxon>
        <taxon>Fungi</taxon>
        <taxon>Fungi incertae sedis</taxon>
        <taxon>Mucoromycota</taxon>
        <taxon>Mortierellomycotina</taxon>
        <taxon>Mortierellomycetes</taxon>
        <taxon>Mortierellales</taxon>
        <taxon>Mortierellaceae</taxon>
        <taxon>Mortierella</taxon>
    </lineage>
</organism>
<keyword evidence="10" id="KW-1185">Reference proteome</keyword>
<feature type="binding site" evidence="4">
    <location>
        <begin position="87"/>
        <end position="90"/>
    </location>
    <ligand>
        <name>substrate</name>
    </ligand>
</feature>
<evidence type="ECO:0000256" key="1">
    <source>
        <dbReference type="ARBA" id="ARBA00022741"/>
    </source>
</evidence>
<proteinExistence type="predicted"/>
<name>A0A9P6F0X8_9FUNG</name>
<feature type="binding site" evidence="4">
    <location>
        <position position="96"/>
    </location>
    <ligand>
        <name>substrate</name>
    </ligand>
</feature>
<dbReference type="Proteomes" id="UP000723463">
    <property type="component" value="Unassembled WGS sequence"/>
</dbReference>
<dbReference type="InterPro" id="IPR036265">
    <property type="entry name" value="HIT-like_sf"/>
</dbReference>
<dbReference type="InterPro" id="IPR011146">
    <property type="entry name" value="HIT-like"/>
</dbReference>
<evidence type="ECO:0000256" key="2">
    <source>
        <dbReference type="ARBA" id="ARBA00022801"/>
    </source>
</evidence>
<accession>A0A9P6F0X8</accession>
<dbReference type="Gene3D" id="3.30.428.10">
    <property type="entry name" value="HIT-like"/>
    <property type="match status" value="1"/>
</dbReference>
<sequence>MSAGYKFGPHTISAGQVFYKTQYSLGLVNLKPILPGRDRRNVPRFLDLSPEEVSDMFQSAQRIGKIIEKEYGATSLTIACQDGPAAGQTVAHCHVHVIPRRLGDFVNNDDIYEKITANSSELLKHPEMVVTVLRNTVGAKGVDNEDRQPRTEEDMAQEAAQLEFLMSS</sequence>
<keyword evidence="1 7" id="KW-0547">Nucleotide-binding</keyword>
<dbReference type="PANTHER" id="PTHR46243">
    <property type="entry name" value="BIS(5'-ADENOSYL)-TRIPHOSPHATASE"/>
    <property type="match status" value="1"/>
</dbReference>
<dbReference type="FunFam" id="3.30.428.10:FF:000011">
    <property type="entry name" value="Fragile histidine triad"/>
    <property type="match status" value="1"/>
</dbReference>
<dbReference type="EMBL" id="JAAAXW010000228">
    <property type="protein sequence ID" value="KAF9539818.1"/>
    <property type="molecule type" value="Genomic_DNA"/>
</dbReference>
<dbReference type="EC" id="3.6.1.29" evidence="7"/>
<dbReference type="InterPro" id="IPR039383">
    <property type="entry name" value="FHIT"/>
</dbReference>
<evidence type="ECO:0000256" key="5">
    <source>
        <dbReference type="PIRSR" id="PIRSR639383-3"/>
    </source>
</evidence>
<comment type="caution">
    <text evidence="9">The sequence shown here is derived from an EMBL/GenBank/DDBJ whole genome shotgun (WGS) entry which is preliminary data.</text>
</comment>
<evidence type="ECO:0000256" key="6">
    <source>
        <dbReference type="PROSITE-ProRule" id="PRU00464"/>
    </source>
</evidence>
<keyword evidence="2 7" id="KW-0378">Hydrolase</keyword>
<feature type="active site" description="Tele-AMP-histidine intermediate" evidence="3">
    <location>
        <position position="94"/>
    </location>
</feature>
<dbReference type="InterPro" id="IPR051884">
    <property type="entry name" value="Bis(5'-adenosyl)-TPase_reg"/>
</dbReference>
<feature type="site" description="Important for induction of apoptosis" evidence="5">
    <location>
        <position position="112"/>
    </location>
</feature>
<gene>
    <name evidence="9" type="ORF">EC957_004946</name>
</gene>
<dbReference type="GO" id="GO:0047710">
    <property type="term" value="F:bis(5'-adenosyl)-triphosphatase activity"/>
    <property type="evidence" value="ECO:0007669"/>
    <property type="project" value="UniProtKB-UniRule"/>
</dbReference>
<comment type="catalytic activity">
    <reaction evidence="7">
        <text>P(1),P(3)-bis(5'-adenosyl) triphosphate + H2O = AMP + ADP + 2 H(+)</text>
        <dbReference type="Rhea" id="RHEA:13893"/>
        <dbReference type="ChEBI" id="CHEBI:15377"/>
        <dbReference type="ChEBI" id="CHEBI:15378"/>
        <dbReference type="ChEBI" id="CHEBI:58529"/>
        <dbReference type="ChEBI" id="CHEBI:456215"/>
        <dbReference type="ChEBI" id="CHEBI:456216"/>
        <dbReference type="EC" id="3.6.1.29"/>
    </reaction>
</comment>
<evidence type="ECO:0000313" key="9">
    <source>
        <dbReference type="EMBL" id="KAF9539818.1"/>
    </source>
</evidence>
<evidence type="ECO:0000256" key="7">
    <source>
        <dbReference type="RuleBase" id="RU366076"/>
    </source>
</evidence>
<protein>
    <recommendedName>
        <fullName evidence="7">Bis(5'-adenosyl)-triphosphatase</fullName>
        <ecNumber evidence="7">3.6.1.29</ecNumber>
    </recommendedName>
</protein>
<feature type="binding site" evidence="4">
    <location>
        <position position="29"/>
    </location>
    <ligand>
        <name>substrate</name>
    </ligand>
</feature>
<reference evidence="9" key="1">
    <citation type="journal article" date="2020" name="Fungal Divers.">
        <title>Resolving the Mortierellaceae phylogeny through synthesis of multi-gene phylogenetics and phylogenomics.</title>
        <authorList>
            <person name="Vandepol N."/>
            <person name="Liber J."/>
            <person name="Desiro A."/>
            <person name="Na H."/>
            <person name="Kennedy M."/>
            <person name="Barry K."/>
            <person name="Grigoriev I.V."/>
            <person name="Miller A.N."/>
            <person name="O'Donnell K."/>
            <person name="Stajich J.E."/>
            <person name="Bonito G."/>
        </authorList>
    </citation>
    <scope>NUCLEOTIDE SEQUENCE</scope>
    <source>
        <strain evidence="9">NRRL 2591</strain>
    </source>
</reference>
<dbReference type="AlphaFoldDB" id="A0A9P6F0X8"/>
<evidence type="ECO:0000256" key="4">
    <source>
        <dbReference type="PIRSR" id="PIRSR639383-2"/>
    </source>
</evidence>
<feature type="domain" description="HIT" evidence="8">
    <location>
        <begin position="33"/>
        <end position="107"/>
    </location>
</feature>
<dbReference type="SUPFAM" id="SSF54197">
    <property type="entry name" value="HIT-like"/>
    <property type="match status" value="1"/>
</dbReference>
<evidence type="ECO:0000313" key="10">
    <source>
        <dbReference type="Proteomes" id="UP000723463"/>
    </source>
</evidence>
<dbReference type="GO" id="GO:0000166">
    <property type="term" value="F:nucleotide binding"/>
    <property type="evidence" value="ECO:0007669"/>
    <property type="project" value="UniProtKB-KW"/>
</dbReference>
<evidence type="ECO:0000256" key="3">
    <source>
        <dbReference type="PIRSR" id="PIRSR639383-1"/>
    </source>
</evidence>
<evidence type="ECO:0000259" key="8">
    <source>
        <dbReference type="PROSITE" id="PS51084"/>
    </source>
</evidence>
<dbReference type="CDD" id="cd01275">
    <property type="entry name" value="FHIT"/>
    <property type="match status" value="1"/>
</dbReference>
<dbReference type="Pfam" id="PF01230">
    <property type="entry name" value="HIT"/>
    <property type="match status" value="1"/>
</dbReference>
<comment type="cofactor">
    <cofactor evidence="7">
        <name>Mn(2+)</name>
        <dbReference type="ChEBI" id="CHEBI:29035"/>
    </cofactor>
</comment>
<dbReference type="PROSITE" id="PS51084">
    <property type="entry name" value="HIT_2"/>
    <property type="match status" value="1"/>
</dbReference>
<feature type="binding site" evidence="4">
    <location>
        <position position="81"/>
    </location>
    <ligand>
        <name>substrate</name>
    </ligand>
</feature>